<evidence type="ECO:0000256" key="1">
    <source>
        <dbReference type="ARBA" id="ARBA00004116"/>
    </source>
</evidence>
<evidence type="ECO:0000256" key="8">
    <source>
        <dbReference type="ARBA" id="ARBA00023157"/>
    </source>
</evidence>
<keyword evidence="4 12" id="KW-0121">Carboxypeptidase</keyword>
<keyword evidence="3" id="KW-0926">Vacuole</keyword>
<comment type="catalytic activity">
    <reaction evidence="10">
        <text>Release of a C-terminal amino acid with broad specificity.</text>
        <dbReference type="EC" id="3.4.16.5"/>
    </reaction>
</comment>
<sequence>MATSAVNAGFLSGLNQHIFSNNHKKLTVELTNPEYAKVPELAEAWAFISETLSPKQIQRKVDQYTKPVSKFNNKFRGLKGVREGFQTLSHDKFEGYSIDIKQNHPEALGLDTVNQYTGYLNVEKLGKHFFFWFFESRNDPANDPIILWINGGPGCSSTTGLFFELGPSSINSTIQPVYNPYSWNANASVIFLDQPVGVGYSYTEGDQVKNTATAAKDFYVFVELFFQKFPEFRGNKFHIAGESYGGHYIPSFAAEIINNADRTFELSSVLIGNGITDPLIQYKAYRPMGCGEGGYKSVLDEETCEQMDSDYPKCAVLTELCYKFQNPLTCVPATVFCEKKLFGPYDETGLNPYDIRRPCDEPGGECYSGMNYIDEFLNSEYVKATVGAEVDIFTSCDDTVFQNFILDGDEMKPFQQYVAELLEKDVPVLLYAGDKDYICNWLGNHDWSDALEYSGHQAFESAPLRTWVTNNNKFAGQVKNYKKFTFLRVYDAGHMVPYDQPENSLDMVNTWISGDYSFGY</sequence>
<dbReference type="PRINTS" id="PR00724">
    <property type="entry name" value="CRBOXYPTASEC"/>
</dbReference>
<evidence type="ECO:0000256" key="10">
    <source>
        <dbReference type="ARBA" id="ARBA00052076"/>
    </source>
</evidence>
<keyword evidence="14" id="KW-1185">Reference proteome</keyword>
<dbReference type="EC" id="3.4.16.-" evidence="12"/>
<dbReference type="GO" id="GO:0004185">
    <property type="term" value="F:serine-type carboxypeptidase activity"/>
    <property type="evidence" value="ECO:0007669"/>
    <property type="project" value="UniProtKB-UniRule"/>
</dbReference>
<dbReference type="InterPro" id="IPR001563">
    <property type="entry name" value="Peptidase_S10"/>
</dbReference>
<keyword evidence="5 12" id="KW-0645">Protease</keyword>
<evidence type="ECO:0000256" key="4">
    <source>
        <dbReference type="ARBA" id="ARBA00022645"/>
    </source>
</evidence>
<keyword evidence="9" id="KW-0325">Glycoprotein</keyword>
<dbReference type="InterPro" id="IPR033124">
    <property type="entry name" value="Ser_caboxypep_his_AS"/>
</dbReference>
<dbReference type="OrthoDB" id="443318at2759"/>
<dbReference type="GO" id="GO:0000328">
    <property type="term" value="C:fungal-type vacuole lumen"/>
    <property type="evidence" value="ECO:0007669"/>
    <property type="project" value="UniProtKB-ARBA"/>
</dbReference>
<proteinExistence type="inferred from homology"/>
<evidence type="ECO:0000313" key="13">
    <source>
        <dbReference type="EMBL" id="EGV61812.1"/>
    </source>
</evidence>
<dbReference type="Proteomes" id="UP000000707">
    <property type="component" value="Unassembled WGS sequence"/>
</dbReference>
<keyword evidence="7 12" id="KW-0378">Hydrolase</keyword>
<evidence type="ECO:0000256" key="7">
    <source>
        <dbReference type="ARBA" id="ARBA00022801"/>
    </source>
</evidence>
<dbReference type="MEROPS" id="S10.A49"/>
<dbReference type="SUPFAM" id="SSF53474">
    <property type="entry name" value="alpha/beta-Hydrolases"/>
    <property type="match status" value="1"/>
</dbReference>
<evidence type="ECO:0000256" key="11">
    <source>
        <dbReference type="ARBA" id="ARBA00058662"/>
    </source>
</evidence>
<name>G3B8Z4_CANTC</name>
<keyword evidence="6" id="KW-0732">Signal</keyword>
<evidence type="ECO:0000256" key="6">
    <source>
        <dbReference type="ARBA" id="ARBA00022729"/>
    </source>
</evidence>
<gene>
    <name evidence="13" type="ORF">CANTEDRAFT_98952</name>
</gene>
<dbReference type="InterPro" id="IPR029058">
    <property type="entry name" value="AB_hydrolase_fold"/>
</dbReference>
<evidence type="ECO:0000256" key="3">
    <source>
        <dbReference type="ARBA" id="ARBA00022554"/>
    </source>
</evidence>
<dbReference type="Gene3D" id="3.40.50.1820">
    <property type="entry name" value="alpha/beta hydrolase"/>
    <property type="match status" value="1"/>
</dbReference>
<keyword evidence="8" id="KW-1015">Disulfide bond</keyword>
<comment type="function">
    <text evidence="11">Involved in degradation of small peptides.</text>
</comment>
<dbReference type="HOGENOM" id="CLU_008523_10_4_1"/>
<dbReference type="AlphaFoldDB" id="G3B8Z4"/>
<dbReference type="PANTHER" id="PTHR11802:SF113">
    <property type="entry name" value="SERINE CARBOXYPEPTIDASE CTSA-4.1"/>
    <property type="match status" value="1"/>
</dbReference>
<comment type="similarity">
    <text evidence="2 12">Belongs to the peptidase S10 family.</text>
</comment>
<dbReference type="GO" id="GO:0006995">
    <property type="term" value="P:cellular response to nitrogen starvation"/>
    <property type="evidence" value="ECO:0007669"/>
    <property type="project" value="UniProtKB-ARBA"/>
</dbReference>
<dbReference type="Pfam" id="PF00450">
    <property type="entry name" value="Peptidase_S10"/>
    <property type="match status" value="1"/>
</dbReference>
<dbReference type="PROSITE" id="PS00560">
    <property type="entry name" value="CARBOXYPEPT_SER_HIS"/>
    <property type="match status" value="1"/>
</dbReference>
<evidence type="ECO:0000256" key="12">
    <source>
        <dbReference type="RuleBase" id="RU361156"/>
    </source>
</evidence>
<dbReference type="GO" id="GO:0046938">
    <property type="term" value="P:phytochelatin biosynthetic process"/>
    <property type="evidence" value="ECO:0007669"/>
    <property type="project" value="UniProtKB-ARBA"/>
</dbReference>
<evidence type="ECO:0000313" key="14">
    <source>
        <dbReference type="Proteomes" id="UP000000707"/>
    </source>
</evidence>
<dbReference type="eggNOG" id="KOG1282">
    <property type="taxonomic scope" value="Eukaryota"/>
</dbReference>
<organism evidence="14">
    <name type="scientific">Candida tenuis (strain ATCC 10573 / BCRC 21748 / CBS 615 / JCM 9827 / NBRC 10315 / NRRL Y-1498 / VKM Y-70)</name>
    <name type="common">Yeast</name>
    <name type="synonym">Yamadazyma tenuis</name>
    <dbReference type="NCBI Taxonomy" id="590646"/>
    <lineage>
        <taxon>Eukaryota</taxon>
        <taxon>Fungi</taxon>
        <taxon>Dikarya</taxon>
        <taxon>Ascomycota</taxon>
        <taxon>Saccharomycotina</taxon>
        <taxon>Pichiomycetes</taxon>
        <taxon>Debaryomycetaceae</taxon>
        <taxon>Yamadazyma</taxon>
    </lineage>
</organism>
<dbReference type="PANTHER" id="PTHR11802">
    <property type="entry name" value="SERINE PROTEASE FAMILY S10 SERINE CARBOXYPEPTIDASE"/>
    <property type="match status" value="1"/>
</dbReference>
<reference evidence="13 14" key="1">
    <citation type="journal article" date="2011" name="Proc. Natl. Acad. Sci. U.S.A.">
        <title>Comparative genomics of xylose-fermenting fungi for enhanced biofuel production.</title>
        <authorList>
            <person name="Wohlbach D.J."/>
            <person name="Kuo A."/>
            <person name="Sato T.K."/>
            <person name="Potts K.M."/>
            <person name="Salamov A.A."/>
            <person name="LaButti K.M."/>
            <person name="Sun H."/>
            <person name="Clum A."/>
            <person name="Pangilinan J.L."/>
            <person name="Lindquist E.A."/>
            <person name="Lucas S."/>
            <person name="Lapidus A."/>
            <person name="Jin M."/>
            <person name="Gunawan C."/>
            <person name="Balan V."/>
            <person name="Dale B.E."/>
            <person name="Jeffries T.W."/>
            <person name="Zinkel R."/>
            <person name="Barry K.W."/>
            <person name="Grigoriev I.V."/>
            <person name="Gasch A.P."/>
        </authorList>
    </citation>
    <scope>NUCLEOTIDE SEQUENCE [LARGE SCALE GENOMIC DNA]</scope>
    <source>
        <strain evidence="14">ATCC 10573 / BCRC 21748 / CBS 615 / JCM 9827 / NBRC 10315 / NRRL Y-1498 / VKM Y-70</strain>
    </source>
</reference>
<dbReference type="Gene3D" id="1.10.287.410">
    <property type="match status" value="1"/>
</dbReference>
<protein>
    <recommendedName>
        <fullName evidence="12">Carboxypeptidase</fullName>
        <ecNumber evidence="12">3.4.16.-</ecNumber>
    </recommendedName>
</protein>
<accession>G3B8Z4</accession>
<dbReference type="PROSITE" id="PS00131">
    <property type="entry name" value="CARBOXYPEPT_SER_SER"/>
    <property type="match status" value="1"/>
</dbReference>
<dbReference type="FunFam" id="1.10.287.410:FF:000001">
    <property type="entry name" value="Carboxypeptidase Y"/>
    <property type="match status" value="1"/>
</dbReference>
<evidence type="ECO:0000256" key="2">
    <source>
        <dbReference type="ARBA" id="ARBA00009431"/>
    </source>
</evidence>
<dbReference type="GO" id="GO:0031638">
    <property type="term" value="P:zymogen activation"/>
    <property type="evidence" value="ECO:0007669"/>
    <property type="project" value="UniProtKB-ARBA"/>
</dbReference>
<dbReference type="InterPro" id="IPR018202">
    <property type="entry name" value="Ser_caboxypep_ser_AS"/>
</dbReference>
<evidence type="ECO:0000256" key="5">
    <source>
        <dbReference type="ARBA" id="ARBA00022670"/>
    </source>
</evidence>
<dbReference type="STRING" id="590646.G3B8Z4"/>
<comment type="subcellular location">
    <subcellularLocation>
        <location evidence="1">Vacuole</location>
    </subcellularLocation>
</comment>
<evidence type="ECO:0000256" key="9">
    <source>
        <dbReference type="ARBA" id="ARBA00023180"/>
    </source>
</evidence>
<dbReference type="EMBL" id="GL996527">
    <property type="protein sequence ID" value="EGV61812.1"/>
    <property type="molecule type" value="Genomic_DNA"/>
</dbReference>